<evidence type="ECO:0000256" key="7">
    <source>
        <dbReference type="PROSITE-ProRule" id="PRU00581"/>
    </source>
</evidence>
<dbReference type="Pfam" id="PF01284">
    <property type="entry name" value="MARVEL"/>
    <property type="match status" value="1"/>
</dbReference>
<feature type="transmembrane region" description="Helical" evidence="8">
    <location>
        <begin position="82"/>
        <end position="101"/>
    </location>
</feature>
<dbReference type="AlphaFoldDB" id="A0A6J2UZG0"/>
<gene>
    <name evidence="11" type="primary">LOC115808745</name>
</gene>
<dbReference type="GeneID" id="115808745"/>
<dbReference type="InParanoid" id="A0A6J2UZG0"/>
<dbReference type="InterPro" id="IPR008253">
    <property type="entry name" value="Marvel"/>
</dbReference>
<evidence type="ECO:0000256" key="5">
    <source>
        <dbReference type="ARBA" id="ARBA00023136"/>
    </source>
</evidence>
<dbReference type="InterPro" id="IPR047123">
    <property type="entry name" value="MYADM-like"/>
</dbReference>
<feature type="transmembrane region" description="Helical" evidence="8">
    <location>
        <begin position="216"/>
        <end position="238"/>
    </location>
</feature>
<keyword evidence="3" id="KW-0677">Repeat</keyword>
<evidence type="ECO:0000313" key="11">
    <source>
        <dbReference type="RefSeq" id="XP_030626065.1"/>
    </source>
</evidence>
<feature type="domain" description="MARVEL" evidence="9">
    <location>
        <begin position="138"/>
        <end position="284"/>
    </location>
</feature>
<dbReference type="Proteomes" id="UP000504632">
    <property type="component" value="Chromosome 3"/>
</dbReference>
<name>A0A6J2UZG0_CHACN</name>
<evidence type="ECO:0000256" key="3">
    <source>
        <dbReference type="ARBA" id="ARBA00022737"/>
    </source>
</evidence>
<protein>
    <submittedName>
        <fullName evidence="11">Myeloid-associated differentiation marker-like protein 2</fullName>
    </submittedName>
</protein>
<comment type="similarity">
    <text evidence="6">Belongs to the MAL family.</text>
</comment>
<accession>A0A6J2UZG0</accession>
<proteinExistence type="inferred from homology"/>
<evidence type="ECO:0000256" key="6">
    <source>
        <dbReference type="ARBA" id="ARBA00034721"/>
    </source>
</evidence>
<evidence type="ECO:0000256" key="8">
    <source>
        <dbReference type="SAM" id="Phobius"/>
    </source>
</evidence>
<dbReference type="OrthoDB" id="8863193at2759"/>
<dbReference type="PROSITE" id="PS51225">
    <property type="entry name" value="MARVEL"/>
    <property type="match status" value="2"/>
</dbReference>
<feature type="domain" description="MARVEL" evidence="9">
    <location>
        <begin position="4"/>
        <end position="135"/>
    </location>
</feature>
<feature type="transmembrane region" description="Helical" evidence="8">
    <location>
        <begin position="258"/>
        <end position="284"/>
    </location>
</feature>
<keyword evidence="5 7" id="KW-0472">Membrane</keyword>
<dbReference type="RefSeq" id="XP_030626065.1">
    <property type="nucleotide sequence ID" value="XM_030770205.1"/>
</dbReference>
<feature type="transmembrane region" description="Helical" evidence="8">
    <location>
        <begin position="174"/>
        <end position="196"/>
    </location>
</feature>
<keyword evidence="2 7" id="KW-0812">Transmembrane</keyword>
<reference evidence="11" key="1">
    <citation type="submission" date="2025-08" db="UniProtKB">
        <authorList>
            <consortium name="RefSeq"/>
        </authorList>
    </citation>
    <scope>IDENTIFICATION</scope>
</reference>
<evidence type="ECO:0000259" key="9">
    <source>
        <dbReference type="PROSITE" id="PS51225"/>
    </source>
</evidence>
<keyword evidence="4 8" id="KW-1133">Transmembrane helix</keyword>
<sequence>MGFCGLGRSDILRILQIVFCALALLIPMFRGKMINPYGVWCEFVWVFGMVVAVVILVLEKLLLVVILQVCLQHSWDDLKCGLLMLCTLMLLSASIIYAVVFVCSRCFGDIISAIFSFLALIVYAVDAVKSKLKCPKGYLSNGRGILRFSQCWVACIILAAATSAFLGVERMDHMLPLMWCMLVYSVCLLVSAVIILAHLLKPLNALCCCALDKLEVIINVVAVVLYSSAAVLWILYAYRYYRRNRWGDIWHNRRLDDVNVVSVLTFVNLGLYTADLIWSLLALYKRI</sequence>
<feature type="transmembrane region" description="Helical" evidence="8">
    <location>
        <begin position="43"/>
        <end position="70"/>
    </location>
</feature>
<evidence type="ECO:0000256" key="4">
    <source>
        <dbReference type="ARBA" id="ARBA00022989"/>
    </source>
</evidence>
<evidence type="ECO:0000256" key="2">
    <source>
        <dbReference type="ARBA" id="ARBA00022692"/>
    </source>
</evidence>
<feature type="transmembrane region" description="Helical" evidence="8">
    <location>
        <begin position="145"/>
        <end position="168"/>
    </location>
</feature>
<dbReference type="PANTHER" id="PTHR17068:SF12">
    <property type="entry name" value="MYELOID-ASSOCIATED DIFFERENTIATION MARKER-LIKE PROTEIN 2"/>
    <property type="match status" value="1"/>
</dbReference>
<feature type="transmembrane region" description="Helical" evidence="8">
    <location>
        <begin position="12"/>
        <end position="31"/>
    </location>
</feature>
<evidence type="ECO:0000256" key="1">
    <source>
        <dbReference type="ARBA" id="ARBA00004141"/>
    </source>
</evidence>
<keyword evidence="10" id="KW-1185">Reference proteome</keyword>
<organism evidence="10 11">
    <name type="scientific">Chanos chanos</name>
    <name type="common">Milkfish</name>
    <name type="synonym">Mugil chanos</name>
    <dbReference type="NCBI Taxonomy" id="29144"/>
    <lineage>
        <taxon>Eukaryota</taxon>
        <taxon>Metazoa</taxon>
        <taxon>Chordata</taxon>
        <taxon>Craniata</taxon>
        <taxon>Vertebrata</taxon>
        <taxon>Euteleostomi</taxon>
        <taxon>Actinopterygii</taxon>
        <taxon>Neopterygii</taxon>
        <taxon>Teleostei</taxon>
        <taxon>Ostariophysi</taxon>
        <taxon>Gonorynchiformes</taxon>
        <taxon>Chanidae</taxon>
        <taxon>Chanos</taxon>
    </lineage>
</organism>
<feature type="transmembrane region" description="Helical" evidence="8">
    <location>
        <begin position="107"/>
        <end position="125"/>
    </location>
</feature>
<dbReference type="GO" id="GO:0016020">
    <property type="term" value="C:membrane"/>
    <property type="evidence" value="ECO:0007669"/>
    <property type="project" value="UniProtKB-SubCell"/>
</dbReference>
<comment type="subcellular location">
    <subcellularLocation>
        <location evidence="1">Membrane</location>
        <topology evidence="1">Multi-pass membrane protein</topology>
    </subcellularLocation>
</comment>
<dbReference type="PANTHER" id="PTHR17068">
    <property type="entry name" value="MYELOID-ASSOCIATED DIFFERENTIATION MARKER MYADM FAMILY MEMBER"/>
    <property type="match status" value="1"/>
</dbReference>
<evidence type="ECO:0000313" key="10">
    <source>
        <dbReference type="Proteomes" id="UP000504632"/>
    </source>
</evidence>